<dbReference type="Proteomes" id="UP001153148">
    <property type="component" value="Unassembled WGS sequence"/>
</dbReference>
<evidence type="ECO:0000313" key="3">
    <source>
        <dbReference type="Proteomes" id="UP001153148"/>
    </source>
</evidence>
<feature type="region of interest" description="Disordered" evidence="1">
    <location>
        <begin position="206"/>
        <end position="228"/>
    </location>
</feature>
<organism evidence="2 3">
    <name type="scientific">Timema podura</name>
    <name type="common">Walking stick</name>
    <dbReference type="NCBI Taxonomy" id="61482"/>
    <lineage>
        <taxon>Eukaryota</taxon>
        <taxon>Metazoa</taxon>
        <taxon>Ecdysozoa</taxon>
        <taxon>Arthropoda</taxon>
        <taxon>Hexapoda</taxon>
        <taxon>Insecta</taxon>
        <taxon>Pterygota</taxon>
        <taxon>Neoptera</taxon>
        <taxon>Polyneoptera</taxon>
        <taxon>Phasmatodea</taxon>
        <taxon>Timematodea</taxon>
        <taxon>Timematoidea</taxon>
        <taxon>Timematidae</taxon>
        <taxon>Timema</taxon>
    </lineage>
</organism>
<evidence type="ECO:0000313" key="2">
    <source>
        <dbReference type="EMBL" id="CAG2055497.1"/>
    </source>
</evidence>
<proteinExistence type="predicted"/>
<gene>
    <name evidence="2" type="ORF">TPAB3V08_LOCUS2500</name>
</gene>
<accession>A0ABN7NPM7</accession>
<reference evidence="2" key="1">
    <citation type="submission" date="2021-03" db="EMBL/GenBank/DDBJ databases">
        <authorList>
            <person name="Tran Van P."/>
        </authorList>
    </citation>
    <scope>NUCLEOTIDE SEQUENCE</scope>
</reference>
<dbReference type="EMBL" id="CAJPIN010002559">
    <property type="protein sequence ID" value="CAG2055497.1"/>
    <property type="molecule type" value="Genomic_DNA"/>
</dbReference>
<protein>
    <submittedName>
        <fullName evidence="2">Uncharacterized protein</fullName>
    </submittedName>
</protein>
<name>A0ABN7NPM7_TIMPD</name>
<evidence type="ECO:0000256" key="1">
    <source>
        <dbReference type="SAM" id="MobiDB-lite"/>
    </source>
</evidence>
<sequence>MFVTDVGHCFVPLNIEAIRLRAAKQFRVFVPLNIEAIRLRAAKQFRVSSAQAPRLLHFHFVLHSCSLPLLCSLSLRQSIVQIPAHLRRIPATLLCSLRRHSHLLERMSLGSKMPGTRCTVSECTNILAKTKSLPETRHIRYHHFPKNCSLRRVGAKNVGKMSNLRPAAIPSLKLGRDKSSEKEENVLQDDGEYVVGKVLKKVNLEKTQEKEQTEEEDSDEFVHEQMEEKGSLIELKNSAIEYLA</sequence>
<keyword evidence="3" id="KW-1185">Reference proteome</keyword>
<feature type="non-terminal residue" evidence="2">
    <location>
        <position position="244"/>
    </location>
</feature>
<comment type="caution">
    <text evidence="2">The sequence shown here is derived from an EMBL/GenBank/DDBJ whole genome shotgun (WGS) entry which is preliminary data.</text>
</comment>